<gene>
    <name evidence="1" type="ORF">CCHOA_04340</name>
</gene>
<dbReference type="KEGG" id="ccho:CCHOA_04340"/>
<evidence type="ECO:0000313" key="2">
    <source>
        <dbReference type="Proteomes" id="UP000269019"/>
    </source>
</evidence>
<protein>
    <submittedName>
        <fullName evidence="1">Uncharacterized protein</fullName>
    </submittedName>
</protein>
<reference evidence="1 2" key="1">
    <citation type="submission" date="2018-11" db="EMBL/GenBank/DDBJ databases">
        <authorList>
            <person name="Kleinhagauer T."/>
            <person name="Glaeser S.P."/>
            <person name="Spergser J."/>
            <person name="Ruckert C."/>
            <person name="Kaempfer P."/>
            <person name="Busse H.-J."/>
        </authorList>
    </citation>
    <scope>NUCLEOTIDE SEQUENCE [LARGE SCALE GENOMIC DNA]</scope>
    <source>
        <strain evidence="1 2">200CH</strain>
    </source>
</reference>
<dbReference type="Proteomes" id="UP000269019">
    <property type="component" value="Chromosome"/>
</dbReference>
<dbReference type="OrthoDB" id="4427212at2"/>
<dbReference type="RefSeq" id="WP_123927162.1">
    <property type="nucleotide sequence ID" value="NZ_CP033896.1"/>
</dbReference>
<accession>A0A3G6J5F8</accession>
<dbReference type="AlphaFoldDB" id="A0A3G6J5F8"/>
<dbReference type="EMBL" id="CP033896">
    <property type="protein sequence ID" value="AZA13277.1"/>
    <property type="molecule type" value="Genomic_DNA"/>
</dbReference>
<evidence type="ECO:0000313" key="1">
    <source>
        <dbReference type="EMBL" id="AZA13277.1"/>
    </source>
</evidence>
<organism evidence="1 2">
    <name type="scientific">Corynebacterium choanae</name>
    <dbReference type="NCBI Taxonomy" id="1862358"/>
    <lineage>
        <taxon>Bacteria</taxon>
        <taxon>Bacillati</taxon>
        <taxon>Actinomycetota</taxon>
        <taxon>Actinomycetes</taxon>
        <taxon>Mycobacteriales</taxon>
        <taxon>Corynebacteriaceae</taxon>
        <taxon>Corynebacterium</taxon>
    </lineage>
</organism>
<sequence length="243" mass="25819">MSFYEDLASALDENRIEQRIVDGAMYIPTPSGIDLKILVDNEVLPAASIYLLDYGDSTSELESSTLLEVAFSVAGATAAIRTFLETSQALSFIDDLVDDPLGRFPELAFASPETGVPIAYAPCGNQGLLVVEITTIGSMQQAAVSLLLAPESLLEMLSQQQTPSGATDDAVYAVFDELTAPGSHTYSAYVSLGSFEDFGRLSTVLPFMATQARHWEQQLAVSLARGDAAAIPEDMVAALLGLA</sequence>
<name>A0A3G6J5F8_9CORY</name>
<keyword evidence="2" id="KW-1185">Reference proteome</keyword>
<proteinExistence type="predicted"/>